<dbReference type="RefSeq" id="WP_315605798.1">
    <property type="nucleotide sequence ID" value="NZ_CP130318.1"/>
</dbReference>
<keyword evidence="3" id="KW-0804">Transcription</keyword>
<evidence type="ECO:0000313" key="5">
    <source>
        <dbReference type="EMBL" id="WNQ12021.1"/>
    </source>
</evidence>
<evidence type="ECO:0000256" key="1">
    <source>
        <dbReference type="ARBA" id="ARBA00023015"/>
    </source>
</evidence>
<dbReference type="SUPFAM" id="SSF46894">
    <property type="entry name" value="C-terminal effector domain of the bipartite response regulators"/>
    <property type="match status" value="1"/>
</dbReference>
<dbReference type="PRINTS" id="PR00038">
    <property type="entry name" value="HTHLUXR"/>
</dbReference>
<dbReference type="Gene3D" id="3.30.450.40">
    <property type="match status" value="2"/>
</dbReference>
<gene>
    <name evidence="5" type="ORF">MJA45_02875</name>
</gene>
<dbReference type="InterPro" id="IPR036388">
    <property type="entry name" value="WH-like_DNA-bd_sf"/>
</dbReference>
<keyword evidence="6" id="KW-1185">Reference proteome</keyword>
<dbReference type="Pfam" id="PF00196">
    <property type="entry name" value="GerE"/>
    <property type="match status" value="1"/>
</dbReference>
<dbReference type="PANTHER" id="PTHR44688">
    <property type="entry name" value="DNA-BINDING TRANSCRIPTIONAL ACTIVATOR DEVR_DOSR"/>
    <property type="match status" value="1"/>
</dbReference>
<evidence type="ECO:0000259" key="4">
    <source>
        <dbReference type="PROSITE" id="PS50043"/>
    </source>
</evidence>
<dbReference type="InterPro" id="IPR016032">
    <property type="entry name" value="Sig_transdc_resp-reg_C-effctor"/>
</dbReference>
<proteinExistence type="predicted"/>
<dbReference type="SUPFAM" id="SSF55781">
    <property type="entry name" value="GAF domain-like"/>
    <property type="match status" value="1"/>
</dbReference>
<evidence type="ECO:0000256" key="3">
    <source>
        <dbReference type="ARBA" id="ARBA00023163"/>
    </source>
</evidence>
<accession>A0AA96LE43</accession>
<evidence type="ECO:0000313" key="6">
    <source>
        <dbReference type="Proteomes" id="UP001305702"/>
    </source>
</evidence>
<dbReference type="GO" id="GO:0003677">
    <property type="term" value="F:DNA binding"/>
    <property type="evidence" value="ECO:0007669"/>
    <property type="project" value="UniProtKB-KW"/>
</dbReference>
<sequence length="715" mass="79809">MDKFLALLQNLQDTYASQTGMCMVVTDAQGKYQTRPSGRVDWLTWMAEDNGKNSLCDECRKVMGMFQPMRKAVEYEYKPGIKLLVAPVQVDGLGPMYLWAGFFTETRTRRILQEYYAAEENQGLPVRVLQEAVPELNGEQKRLLGEKVGALAEIASSLTTVSAERRWNRQQMAVVRELATVVDRTDTKIRDLLQLYYQAQRGLDFLGFATKLDETRFQITEVMGEAGLGLTGSTYSMGEGLLGHVASTRQWGRWSNLSRDPRTLFFTQNNVHPEALFAFPVTKDYSVTGILFGGTRRTAEIPEEIIDLAQMITSLLSSRQTFQALREDRNMNYLRLTMLMELCRTMTVVSDIKRVLFILIDMGLNLAQGAFSAIMLCRPEGKAQMVSRGLQQNQVEPYIKDLMKRHGSGAAQGLSRPPAGIGEFQGSPVLECPLMYQDEFLGVLCIALRRASDFEEYKEFITSLAIVASGAIHRIKETESDKEPNTVEVLHLSLKQWDPDGYELSRAAKETGIAFAREQQLAEREIKDAGDACLLAGYDVSLLRGLSLRPSLQQTLEELQLLRGKRAGEADASGASRAAQVAALALDSVSGRKGALARTGERVHPELREAFVSFLGRQEIVDLEVSVTQSAAAREETRHDPIQAIKELTSLSSREQEVLGLVAVGRSNRDIAEKLFISEHTVKNHMTNIFHKLGVSDRSQLIALVYQMGYTQPPD</sequence>
<dbReference type="SMART" id="SM00421">
    <property type="entry name" value="HTH_LUXR"/>
    <property type="match status" value="1"/>
</dbReference>
<dbReference type="Gene3D" id="1.10.10.10">
    <property type="entry name" value="Winged helix-like DNA-binding domain superfamily/Winged helix DNA-binding domain"/>
    <property type="match status" value="1"/>
</dbReference>
<dbReference type="GO" id="GO:0045892">
    <property type="term" value="P:negative regulation of DNA-templated transcription"/>
    <property type="evidence" value="ECO:0007669"/>
    <property type="project" value="UniProtKB-ARBA"/>
</dbReference>
<name>A0AA96LE43_9BACL</name>
<keyword evidence="1" id="KW-0805">Transcription regulation</keyword>
<dbReference type="InterPro" id="IPR000792">
    <property type="entry name" value="Tscrpt_reg_LuxR_C"/>
</dbReference>
<keyword evidence="2" id="KW-0238">DNA-binding</keyword>
<dbReference type="PROSITE" id="PS00622">
    <property type="entry name" value="HTH_LUXR_1"/>
    <property type="match status" value="1"/>
</dbReference>
<dbReference type="InterPro" id="IPR029016">
    <property type="entry name" value="GAF-like_dom_sf"/>
</dbReference>
<evidence type="ECO:0000256" key="2">
    <source>
        <dbReference type="ARBA" id="ARBA00023125"/>
    </source>
</evidence>
<dbReference type="PANTHER" id="PTHR44688:SF16">
    <property type="entry name" value="DNA-BINDING TRANSCRIPTIONAL ACTIVATOR DEVR_DOSR"/>
    <property type="match status" value="1"/>
</dbReference>
<reference evidence="5 6" key="1">
    <citation type="submission" date="2022-02" db="EMBL/GenBank/DDBJ databases">
        <title>Paenibacillus sp. MBLB1776 Whole Genome Shotgun Sequencing.</title>
        <authorList>
            <person name="Hwang C.Y."/>
            <person name="Cho E.-S."/>
            <person name="Seo M.-J."/>
        </authorList>
    </citation>
    <scope>NUCLEOTIDE SEQUENCE [LARGE SCALE GENOMIC DNA]</scope>
    <source>
        <strain evidence="5 6">MBLB1776</strain>
    </source>
</reference>
<dbReference type="Proteomes" id="UP001305702">
    <property type="component" value="Chromosome"/>
</dbReference>
<dbReference type="EMBL" id="CP130318">
    <property type="protein sequence ID" value="WNQ12021.1"/>
    <property type="molecule type" value="Genomic_DNA"/>
</dbReference>
<dbReference type="CDD" id="cd06170">
    <property type="entry name" value="LuxR_C_like"/>
    <property type="match status" value="1"/>
</dbReference>
<protein>
    <submittedName>
        <fullName evidence="5">Helix-turn-helix transcriptional regulator</fullName>
    </submittedName>
</protein>
<dbReference type="PROSITE" id="PS50043">
    <property type="entry name" value="HTH_LUXR_2"/>
    <property type="match status" value="1"/>
</dbReference>
<feature type="domain" description="HTH luxR-type" evidence="4">
    <location>
        <begin position="644"/>
        <end position="709"/>
    </location>
</feature>
<organism evidence="5 6">
    <name type="scientific">Paenibacillus aurantius</name>
    <dbReference type="NCBI Taxonomy" id="2918900"/>
    <lineage>
        <taxon>Bacteria</taxon>
        <taxon>Bacillati</taxon>
        <taxon>Bacillota</taxon>
        <taxon>Bacilli</taxon>
        <taxon>Bacillales</taxon>
        <taxon>Paenibacillaceae</taxon>
        <taxon>Paenibacillus</taxon>
    </lineage>
</organism>
<dbReference type="KEGG" id="paun:MJA45_02875"/>
<dbReference type="AlphaFoldDB" id="A0AA96LE43"/>